<organism evidence="2 3">
    <name type="scientific">Protopolystoma xenopodis</name>
    <dbReference type="NCBI Taxonomy" id="117903"/>
    <lineage>
        <taxon>Eukaryota</taxon>
        <taxon>Metazoa</taxon>
        <taxon>Spiralia</taxon>
        <taxon>Lophotrochozoa</taxon>
        <taxon>Platyhelminthes</taxon>
        <taxon>Monogenea</taxon>
        <taxon>Polyopisthocotylea</taxon>
        <taxon>Polystomatidea</taxon>
        <taxon>Polystomatidae</taxon>
        <taxon>Protopolystoma</taxon>
    </lineage>
</organism>
<evidence type="ECO:0000313" key="3">
    <source>
        <dbReference type="Proteomes" id="UP000784294"/>
    </source>
</evidence>
<gene>
    <name evidence="2" type="ORF">PXEA_LOCUS10969</name>
</gene>
<feature type="region of interest" description="Disordered" evidence="1">
    <location>
        <begin position="182"/>
        <end position="203"/>
    </location>
</feature>
<feature type="region of interest" description="Disordered" evidence="1">
    <location>
        <begin position="320"/>
        <end position="346"/>
    </location>
</feature>
<name>A0A448WQC4_9PLAT</name>
<dbReference type="AlphaFoldDB" id="A0A448WQC4"/>
<comment type="caution">
    <text evidence="2">The sequence shown here is derived from an EMBL/GenBank/DDBJ whole genome shotgun (WGS) entry which is preliminary data.</text>
</comment>
<sequence>MNFYDSIGLPMHLLGSRQICPAFLSNQTTWLASPSPRLPIQGFVPPSCVALPTSGGGISCQLSPHCHVSVDPWLFSQPSRAHRPEGYRGAGFSGRDLENAGAAVCTIRHGVSGIGSSDLTCSHSCNGSGDDAFGCPCSFNNNDFHVIAGVGRSCNDGHLNFSLWPNEQNHPNCTIKPLLGHPESKWRQENPRPLPSSIRIEKPPRKADSSCQVFVASASERSFAVCRPNKGMDTPLGSRINRIRLSVSMNKDYQSCKPTAQSQANSHKKHVLSHPNLGLAKHDLPHQQIVPCSNSYNYSQSNSNDPFDVSRLNCRFESGSPAKLEETRPPALHHHSSRITSSPSASLEQLPPKMVQSKCEQCSAQPQTDLCFSPEKNAFGAQVQLPNSQFAGLSCRTNSNDKNGVAVETRDSCYFRTHSRTGDHQSVGEGSADHYRVLIRVRLHSARIFTMRQCSKTNNILDILEKLWIIFTSYR</sequence>
<evidence type="ECO:0000256" key="1">
    <source>
        <dbReference type="SAM" id="MobiDB-lite"/>
    </source>
</evidence>
<reference evidence="2" key="1">
    <citation type="submission" date="2018-11" db="EMBL/GenBank/DDBJ databases">
        <authorList>
            <consortium name="Pathogen Informatics"/>
        </authorList>
    </citation>
    <scope>NUCLEOTIDE SEQUENCE</scope>
</reference>
<proteinExistence type="predicted"/>
<dbReference type="Proteomes" id="UP000784294">
    <property type="component" value="Unassembled WGS sequence"/>
</dbReference>
<keyword evidence="3" id="KW-1185">Reference proteome</keyword>
<dbReference type="EMBL" id="CAAALY010033027">
    <property type="protein sequence ID" value="VEL17529.1"/>
    <property type="molecule type" value="Genomic_DNA"/>
</dbReference>
<evidence type="ECO:0000313" key="2">
    <source>
        <dbReference type="EMBL" id="VEL17529.1"/>
    </source>
</evidence>
<protein>
    <submittedName>
        <fullName evidence="2">Uncharacterized protein</fullName>
    </submittedName>
</protein>
<accession>A0A448WQC4</accession>